<evidence type="ECO:0000256" key="9">
    <source>
        <dbReference type="ARBA" id="ARBA00022833"/>
    </source>
</evidence>
<keyword evidence="7 11" id="KW-0479">Metal-binding</keyword>
<dbReference type="EC" id="3.4.11.21" evidence="4"/>
<dbReference type="OrthoDB" id="9880441at2759"/>
<evidence type="ECO:0000313" key="12">
    <source>
        <dbReference type="EMBL" id="CBZ50211.1"/>
    </source>
</evidence>
<dbReference type="InterPro" id="IPR023358">
    <property type="entry name" value="Peptidase_M18_dom2"/>
</dbReference>
<dbReference type="PRINTS" id="PR00932">
    <property type="entry name" value="AMINO1PTASE"/>
</dbReference>
<evidence type="ECO:0000256" key="2">
    <source>
        <dbReference type="ARBA" id="ARBA00001947"/>
    </source>
</evidence>
<evidence type="ECO:0000256" key="6">
    <source>
        <dbReference type="ARBA" id="ARBA00022670"/>
    </source>
</evidence>
<dbReference type="InParanoid" id="F0V920"/>
<keyword evidence="5 11" id="KW-0031">Aminopeptidase</keyword>
<dbReference type="Gene3D" id="2.30.250.10">
    <property type="entry name" value="Aminopeptidase i, Domain 2"/>
    <property type="match status" value="1"/>
</dbReference>
<comment type="cofactor">
    <cofactor evidence="2">
        <name>Zn(2+)</name>
        <dbReference type="ChEBI" id="CHEBI:29105"/>
    </cofactor>
</comment>
<dbReference type="PANTHER" id="PTHR28570:SF3">
    <property type="entry name" value="ASPARTYL AMINOPEPTIDASE"/>
    <property type="match status" value="1"/>
</dbReference>
<dbReference type="GO" id="GO:0008270">
    <property type="term" value="F:zinc ion binding"/>
    <property type="evidence" value="ECO:0007669"/>
    <property type="project" value="InterPro"/>
</dbReference>
<dbReference type="InterPro" id="IPR001948">
    <property type="entry name" value="Peptidase_M18"/>
</dbReference>
<evidence type="ECO:0000313" key="13">
    <source>
        <dbReference type="EMBL" id="CEL64812.1"/>
    </source>
</evidence>
<keyword evidence="6 11" id="KW-0645">Protease</keyword>
<evidence type="ECO:0000256" key="1">
    <source>
        <dbReference type="ARBA" id="ARBA00001335"/>
    </source>
</evidence>
<dbReference type="VEuPathDB" id="ToxoDB:NCLIV_006860"/>
<keyword evidence="14" id="KW-1185">Reference proteome</keyword>
<organism evidence="12 14">
    <name type="scientific">Neospora caninum (strain Liverpool)</name>
    <dbReference type="NCBI Taxonomy" id="572307"/>
    <lineage>
        <taxon>Eukaryota</taxon>
        <taxon>Sar</taxon>
        <taxon>Alveolata</taxon>
        <taxon>Apicomplexa</taxon>
        <taxon>Conoidasida</taxon>
        <taxon>Coccidia</taxon>
        <taxon>Eucoccidiorida</taxon>
        <taxon>Eimeriorina</taxon>
        <taxon>Sarcocystidae</taxon>
        <taxon>Neospora</taxon>
    </lineage>
</organism>
<dbReference type="NCBIfam" id="NF002759">
    <property type="entry name" value="PRK02813.1"/>
    <property type="match status" value="1"/>
</dbReference>
<dbReference type="GO" id="GO:0008237">
    <property type="term" value="F:metallopeptidase activity"/>
    <property type="evidence" value="ECO:0007669"/>
    <property type="project" value="UniProtKB-KW"/>
</dbReference>
<comment type="similarity">
    <text evidence="3 11">Belongs to the peptidase M18 family.</text>
</comment>
<dbReference type="FunFam" id="2.30.250.10:FF:000001">
    <property type="entry name" value="Aspartyl aminopeptidase 1"/>
    <property type="match status" value="1"/>
</dbReference>
<dbReference type="PANTHER" id="PTHR28570">
    <property type="entry name" value="ASPARTYL AMINOPEPTIDASE"/>
    <property type="match status" value="1"/>
</dbReference>
<dbReference type="SUPFAM" id="SSF53187">
    <property type="entry name" value="Zn-dependent exopeptidases"/>
    <property type="match status" value="1"/>
</dbReference>
<dbReference type="GO" id="GO:0004177">
    <property type="term" value="F:aminopeptidase activity"/>
    <property type="evidence" value="ECO:0007669"/>
    <property type="project" value="UniProtKB-KW"/>
</dbReference>
<evidence type="ECO:0000256" key="3">
    <source>
        <dbReference type="ARBA" id="ARBA00008290"/>
    </source>
</evidence>
<dbReference type="AlphaFoldDB" id="F0V920"/>
<dbReference type="Gene3D" id="3.40.630.10">
    <property type="entry name" value="Zn peptidases"/>
    <property type="match status" value="1"/>
</dbReference>
<reference evidence="13" key="4">
    <citation type="journal article" date="2015" name="PLoS ONE">
        <title>Comprehensive Evaluation of Toxoplasma gondii VEG and Neospora caninum LIV Genomes with Tachyzoite Stage Transcriptome and Proteome Defines Novel Transcript Features.</title>
        <authorList>
            <person name="Ramaprasad A."/>
            <person name="Mourier T."/>
            <person name="Naeem R."/>
            <person name="Malas T.B."/>
            <person name="Moussa E."/>
            <person name="Panigrahi A."/>
            <person name="Vermont S.J."/>
            <person name="Otto T.D."/>
            <person name="Wastling J."/>
            <person name="Pain A."/>
        </authorList>
    </citation>
    <scope>NUCLEOTIDE SEQUENCE</scope>
    <source>
        <strain evidence="13">Liverpool</strain>
    </source>
</reference>
<evidence type="ECO:0000256" key="7">
    <source>
        <dbReference type="ARBA" id="ARBA00022723"/>
    </source>
</evidence>
<dbReference type="Proteomes" id="UP000007494">
    <property type="component" value="Chromosome II"/>
</dbReference>
<evidence type="ECO:0000256" key="8">
    <source>
        <dbReference type="ARBA" id="ARBA00022801"/>
    </source>
</evidence>
<dbReference type="FunCoup" id="F0V920">
    <property type="interactions" value="355"/>
</dbReference>
<dbReference type="OMA" id="GPILKVN"/>
<evidence type="ECO:0000256" key="10">
    <source>
        <dbReference type="ARBA" id="ARBA00023049"/>
    </source>
</evidence>
<evidence type="ECO:0000256" key="5">
    <source>
        <dbReference type="ARBA" id="ARBA00022438"/>
    </source>
</evidence>
<dbReference type="SUPFAM" id="SSF101821">
    <property type="entry name" value="Aminopeptidase/glucanase lid domain"/>
    <property type="match status" value="1"/>
</dbReference>
<evidence type="ECO:0000256" key="11">
    <source>
        <dbReference type="RuleBase" id="RU004386"/>
    </source>
</evidence>
<name>F0V920_NEOCL</name>
<evidence type="ECO:0000256" key="4">
    <source>
        <dbReference type="ARBA" id="ARBA00011965"/>
    </source>
</evidence>
<comment type="catalytic activity">
    <reaction evidence="1">
        <text>Release of an N-terminal aspartate or glutamate from a peptide, with a preference for aspartate.</text>
        <dbReference type="EC" id="3.4.11.21"/>
    </reaction>
</comment>
<reference evidence="12" key="1">
    <citation type="submission" date="2011-02" db="EMBL/GenBank/DDBJ databases">
        <authorList>
            <person name="Aslett M."/>
        </authorList>
    </citation>
    <scope>NUCLEOTIDE SEQUENCE</scope>
    <source>
        <strain evidence="12">Liverpool</strain>
    </source>
</reference>
<dbReference type="GeneID" id="13446269"/>
<dbReference type="GO" id="GO:0005737">
    <property type="term" value="C:cytoplasm"/>
    <property type="evidence" value="ECO:0007669"/>
    <property type="project" value="UniProtKB-ARBA"/>
</dbReference>
<sequence>MLSASSAAAAALLEGGRKYGANFLSFVNETGSPYHSVLAVQRRLLASGFSQLDEREKWDLRLGGKYFVTRNQSCIAAFVIGEKFKATSGGFTIVAAHTDSPCLRLRPNSNVKKEGIQQVGVECYGGGLWHTWFDRGLGVAGKVVVKAKDGSALTEKLIRIDRPILVLPNLAIHLQSAEEISAFKINKEIHLQPVLCTEVYRQLLAANEKDATGDEKRTDEANSEAEVKNACPLLNKRKDERAAPPLLTLIAKELEVEIQDIVEWDLCLMDATPGRFCGVHEEFVESPRLDNLGSTWAAFSALLECGSPHPEEISMAVGFDHEEIGSESYTGAGSSVLMVWMERIAQALSVGDTYPQILSRSFLVSSDMAHGVHPNYADRHQGQNKPLMQQGVVIKENANQRYATNAASMALTRAVAERGQVPMQLFTVKNDSRCGSTVGPILSARLGVRTIDIGIPQWAMHSCRETCGILDLFALQLLLKEFFASFRSIDTNYESI</sequence>
<reference evidence="12" key="2">
    <citation type="submission" date="2011-03" db="EMBL/GenBank/DDBJ databases">
        <title>Comparative genomics and transcriptomics of Neospora caninum and Toxoplasma gondii.</title>
        <authorList>
            <person name="Reid A.J."/>
            <person name="Sohal A."/>
            <person name="Harris D."/>
            <person name="Quail M."/>
            <person name="Sanders M."/>
            <person name="Berriman M."/>
            <person name="Wastling J.M."/>
            <person name="Pain A."/>
        </authorList>
    </citation>
    <scope>NUCLEOTIDE SEQUENCE</scope>
    <source>
        <strain evidence="12">Liverpool</strain>
    </source>
</reference>
<reference evidence="14" key="3">
    <citation type="journal article" date="2012" name="PLoS Pathog.">
        <title>Comparative genomics of the apicomplexan parasites Toxoplasma gondii and Neospora caninum: Coccidia differing in host range and transmission strategy.</title>
        <authorList>
            <person name="Reid A.J."/>
            <person name="Vermont S.J."/>
            <person name="Cotton J.A."/>
            <person name="Harris D."/>
            <person name="Hill-Cawthorne G.A."/>
            <person name="Konen-Waisman S."/>
            <person name="Latham S.M."/>
            <person name="Mourier T."/>
            <person name="Norton R."/>
            <person name="Quail M.A."/>
            <person name="Sanders M."/>
            <person name="Shanmugam D."/>
            <person name="Sohal A."/>
            <person name="Wasmuth J.D."/>
            <person name="Brunk B."/>
            <person name="Grigg M.E."/>
            <person name="Howard J.C."/>
            <person name="Parkinson J."/>
            <person name="Roos D.S."/>
            <person name="Trees A.J."/>
            <person name="Berriman M."/>
            <person name="Pain A."/>
            <person name="Wastling J.M."/>
        </authorList>
    </citation>
    <scope>NUCLEOTIDE SEQUENCE [LARGE SCALE GENOMIC DNA]</scope>
    <source>
        <strain evidence="14">Liverpool</strain>
    </source>
</reference>
<keyword evidence="8 11" id="KW-0378">Hydrolase</keyword>
<dbReference type="EMBL" id="FR823382">
    <property type="protein sequence ID" value="CBZ50211.1"/>
    <property type="molecule type" value="Genomic_DNA"/>
</dbReference>
<gene>
    <name evidence="13" type="ORF">BN1204_006860</name>
    <name evidence="12" type="ORF">NCLIV_006860</name>
</gene>
<dbReference type="GO" id="GO:0006508">
    <property type="term" value="P:proteolysis"/>
    <property type="evidence" value="ECO:0007669"/>
    <property type="project" value="UniProtKB-KW"/>
</dbReference>
<dbReference type="RefSeq" id="XP_003880246.1">
    <property type="nucleotide sequence ID" value="XM_003880197.1"/>
</dbReference>
<keyword evidence="9 11" id="KW-0862">Zinc</keyword>
<dbReference type="Pfam" id="PF02127">
    <property type="entry name" value="Peptidase_M18"/>
    <property type="match status" value="1"/>
</dbReference>
<dbReference type="EMBL" id="LN714476">
    <property type="protein sequence ID" value="CEL64812.1"/>
    <property type="molecule type" value="Genomic_DNA"/>
</dbReference>
<evidence type="ECO:0000313" key="14">
    <source>
        <dbReference type="Proteomes" id="UP000007494"/>
    </source>
</evidence>
<dbReference type="CDD" id="cd05658">
    <property type="entry name" value="M18_DAP"/>
    <property type="match status" value="1"/>
</dbReference>
<proteinExistence type="inferred from homology"/>
<protein>
    <recommendedName>
        <fullName evidence="4">aspartyl aminopeptidase</fullName>
        <ecNumber evidence="4">3.4.11.21</ecNumber>
    </recommendedName>
</protein>
<accession>F0V920</accession>
<keyword evidence="10 11" id="KW-0482">Metalloprotease</keyword>
<dbReference type="eggNOG" id="KOG2596">
    <property type="taxonomic scope" value="Eukaryota"/>
</dbReference>